<dbReference type="OrthoDB" id="1688388at2759"/>
<proteinExistence type="predicted"/>
<evidence type="ECO:0000256" key="1">
    <source>
        <dbReference type="SAM" id="Phobius"/>
    </source>
</evidence>
<sequence length="50" mass="5276">MAMLTMGLSVQCVLDFMVAGISLMIGLGLFAFIASILCSAAFFQNAKEIS</sequence>
<dbReference type="EMBL" id="NKXS01000164">
    <property type="protein sequence ID" value="PIN25909.1"/>
    <property type="molecule type" value="Genomic_DNA"/>
</dbReference>
<reference evidence="3" key="1">
    <citation type="journal article" date="2018" name="Gigascience">
        <title>Genome assembly of the Pink Ipe (Handroanthus impetiginosus, Bignoniaceae), a highly valued, ecologically keystone Neotropical timber forest tree.</title>
        <authorList>
            <person name="Silva-Junior O.B."/>
            <person name="Grattapaglia D."/>
            <person name="Novaes E."/>
            <person name="Collevatti R.G."/>
        </authorList>
    </citation>
    <scope>NUCLEOTIDE SEQUENCE [LARGE SCALE GENOMIC DNA]</scope>
    <source>
        <strain evidence="3">cv. UFG-1</strain>
    </source>
</reference>
<keyword evidence="1" id="KW-0472">Membrane</keyword>
<keyword evidence="1" id="KW-1133">Transmembrane helix</keyword>
<feature type="transmembrane region" description="Helical" evidence="1">
    <location>
        <begin position="16"/>
        <end position="43"/>
    </location>
</feature>
<evidence type="ECO:0000313" key="2">
    <source>
        <dbReference type="EMBL" id="PIN25909.1"/>
    </source>
</evidence>
<comment type="caution">
    <text evidence="2">The sequence shown here is derived from an EMBL/GenBank/DDBJ whole genome shotgun (WGS) entry which is preliminary data.</text>
</comment>
<gene>
    <name evidence="2" type="ORF">CDL12_01322</name>
</gene>
<dbReference type="AlphaFoldDB" id="A0A2G9I835"/>
<keyword evidence="1" id="KW-0812">Transmembrane</keyword>
<keyword evidence="3" id="KW-1185">Reference proteome</keyword>
<organism evidence="2 3">
    <name type="scientific">Handroanthus impetiginosus</name>
    <dbReference type="NCBI Taxonomy" id="429701"/>
    <lineage>
        <taxon>Eukaryota</taxon>
        <taxon>Viridiplantae</taxon>
        <taxon>Streptophyta</taxon>
        <taxon>Embryophyta</taxon>
        <taxon>Tracheophyta</taxon>
        <taxon>Spermatophyta</taxon>
        <taxon>Magnoliopsida</taxon>
        <taxon>eudicotyledons</taxon>
        <taxon>Gunneridae</taxon>
        <taxon>Pentapetalae</taxon>
        <taxon>asterids</taxon>
        <taxon>lamiids</taxon>
        <taxon>Lamiales</taxon>
        <taxon>Bignoniaceae</taxon>
        <taxon>Crescentiina</taxon>
        <taxon>Tabebuia alliance</taxon>
        <taxon>Handroanthus</taxon>
    </lineage>
</organism>
<name>A0A2G9I835_9LAMI</name>
<evidence type="ECO:0000313" key="3">
    <source>
        <dbReference type="Proteomes" id="UP000231279"/>
    </source>
</evidence>
<dbReference type="Proteomes" id="UP000231279">
    <property type="component" value="Unassembled WGS sequence"/>
</dbReference>
<protein>
    <submittedName>
        <fullName evidence="2">Uncharacterized protein</fullName>
    </submittedName>
</protein>
<accession>A0A2G9I835</accession>
<dbReference type="STRING" id="429701.A0A2G9I835"/>